<dbReference type="PaxDb" id="3880-AES81384"/>
<dbReference type="Proteomes" id="UP000002051">
    <property type="component" value="Unassembled WGS sequence"/>
</dbReference>
<keyword evidence="3" id="KW-1185">Reference proteome</keyword>
<proteinExistence type="predicted"/>
<evidence type="ECO:0000313" key="1">
    <source>
        <dbReference type="EMBL" id="AES81384.1"/>
    </source>
</evidence>
<accession>G7KTK6</accession>
<name>G7KTK6_MEDTR</name>
<dbReference type="EMBL" id="CM001223">
    <property type="protein sequence ID" value="AES81384.1"/>
    <property type="molecule type" value="Genomic_DNA"/>
</dbReference>
<sequence>METKFEGLVGSITFQSLSCGKGKTDDAASNYIFKCVGVWSIYVPYILEHVTPKMETSKYCTPKLK</sequence>
<reference evidence="2" key="3">
    <citation type="submission" date="2015-04" db="UniProtKB">
        <authorList>
            <consortium name="EnsemblPlants"/>
        </authorList>
    </citation>
    <scope>IDENTIFICATION</scope>
    <source>
        <strain evidence="2">cv. Jemalong A17</strain>
    </source>
</reference>
<dbReference type="EnsemblPlants" id="AES81384">
    <property type="protein sequence ID" value="AES81384"/>
    <property type="gene ID" value="MTR_7g092160"/>
</dbReference>
<evidence type="ECO:0000313" key="2">
    <source>
        <dbReference type="EnsemblPlants" id="AES81384"/>
    </source>
</evidence>
<dbReference type="HOGENOM" id="CLU_2853141_0_0_1"/>
<reference evidence="1 3" key="1">
    <citation type="journal article" date="2011" name="Nature">
        <title>The Medicago genome provides insight into the evolution of rhizobial symbioses.</title>
        <authorList>
            <person name="Young N.D."/>
            <person name="Debelle F."/>
            <person name="Oldroyd G.E."/>
            <person name="Geurts R."/>
            <person name="Cannon S.B."/>
            <person name="Udvardi M.K."/>
            <person name="Benedito V.A."/>
            <person name="Mayer K.F."/>
            <person name="Gouzy J."/>
            <person name="Schoof H."/>
            <person name="Van de Peer Y."/>
            <person name="Proost S."/>
            <person name="Cook D.R."/>
            <person name="Meyers B.C."/>
            <person name="Spannagl M."/>
            <person name="Cheung F."/>
            <person name="De Mita S."/>
            <person name="Krishnakumar V."/>
            <person name="Gundlach H."/>
            <person name="Zhou S."/>
            <person name="Mudge J."/>
            <person name="Bharti A.K."/>
            <person name="Murray J.D."/>
            <person name="Naoumkina M.A."/>
            <person name="Rosen B."/>
            <person name="Silverstein K.A."/>
            <person name="Tang H."/>
            <person name="Rombauts S."/>
            <person name="Zhao P.X."/>
            <person name="Zhou P."/>
            <person name="Barbe V."/>
            <person name="Bardou P."/>
            <person name="Bechner M."/>
            <person name="Bellec A."/>
            <person name="Berger A."/>
            <person name="Berges H."/>
            <person name="Bidwell S."/>
            <person name="Bisseling T."/>
            <person name="Choisne N."/>
            <person name="Couloux A."/>
            <person name="Denny R."/>
            <person name="Deshpande S."/>
            <person name="Dai X."/>
            <person name="Doyle J.J."/>
            <person name="Dudez A.M."/>
            <person name="Farmer A.D."/>
            <person name="Fouteau S."/>
            <person name="Franken C."/>
            <person name="Gibelin C."/>
            <person name="Gish J."/>
            <person name="Goldstein S."/>
            <person name="Gonzalez A.J."/>
            <person name="Green P.J."/>
            <person name="Hallab A."/>
            <person name="Hartog M."/>
            <person name="Hua A."/>
            <person name="Humphray S.J."/>
            <person name="Jeong D.H."/>
            <person name="Jing Y."/>
            <person name="Jocker A."/>
            <person name="Kenton S.M."/>
            <person name="Kim D.J."/>
            <person name="Klee K."/>
            <person name="Lai H."/>
            <person name="Lang C."/>
            <person name="Lin S."/>
            <person name="Macmil S.L."/>
            <person name="Magdelenat G."/>
            <person name="Matthews L."/>
            <person name="McCorrison J."/>
            <person name="Monaghan E.L."/>
            <person name="Mun J.H."/>
            <person name="Najar F.Z."/>
            <person name="Nicholson C."/>
            <person name="Noirot C."/>
            <person name="O'Bleness M."/>
            <person name="Paule C.R."/>
            <person name="Poulain J."/>
            <person name="Prion F."/>
            <person name="Qin B."/>
            <person name="Qu C."/>
            <person name="Retzel E.F."/>
            <person name="Riddle C."/>
            <person name="Sallet E."/>
            <person name="Samain S."/>
            <person name="Samson N."/>
            <person name="Sanders I."/>
            <person name="Saurat O."/>
            <person name="Scarpelli C."/>
            <person name="Schiex T."/>
            <person name="Segurens B."/>
            <person name="Severin A.J."/>
            <person name="Sherrier D.J."/>
            <person name="Shi R."/>
            <person name="Sims S."/>
            <person name="Singer S.R."/>
            <person name="Sinharoy S."/>
            <person name="Sterck L."/>
            <person name="Viollet A."/>
            <person name="Wang B.B."/>
            <person name="Wang K."/>
            <person name="Wang M."/>
            <person name="Wang X."/>
            <person name="Warfsmann J."/>
            <person name="Weissenbach J."/>
            <person name="White D.D."/>
            <person name="White J.D."/>
            <person name="Wiley G.B."/>
            <person name="Wincker P."/>
            <person name="Xing Y."/>
            <person name="Yang L."/>
            <person name="Yao Z."/>
            <person name="Ying F."/>
            <person name="Zhai J."/>
            <person name="Zhou L."/>
            <person name="Zuber A."/>
            <person name="Denarie J."/>
            <person name="Dixon R.A."/>
            <person name="May G.D."/>
            <person name="Schwartz D.C."/>
            <person name="Rogers J."/>
            <person name="Quetier F."/>
            <person name="Town C.D."/>
            <person name="Roe B.A."/>
        </authorList>
    </citation>
    <scope>NUCLEOTIDE SEQUENCE [LARGE SCALE GENOMIC DNA]</scope>
    <source>
        <strain evidence="1">A17</strain>
        <strain evidence="2 3">cv. Jemalong A17</strain>
    </source>
</reference>
<organism evidence="1 3">
    <name type="scientific">Medicago truncatula</name>
    <name type="common">Barrel medic</name>
    <name type="synonym">Medicago tribuloides</name>
    <dbReference type="NCBI Taxonomy" id="3880"/>
    <lineage>
        <taxon>Eukaryota</taxon>
        <taxon>Viridiplantae</taxon>
        <taxon>Streptophyta</taxon>
        <taxon>Embryophyta</taxon>
        <taxon>Tracheophyta</taxon>
        <taxon>Spermatophyta</taxon>
        <taxon>Magnoliopsida</taxon>
        <taxon>eudicotyledons</taxon>
        <taxon>Gunneridae</taxon>
        <taxon>Pentapetalae</taxon>
        <taxon>rosids</taxon>
        <taxon>fabids</taxon>
        <taxon>Fabales</taxon>
        <taxon>Fabaceae</taxon>
        <taxon>Papilionoideae</taxon>
        <taxon>50 kb inversion clade</taxon>
        <taxon>NPAAA clade</taxon>
        <taxon>Hologalegina</taxon>
        <taxon>IRL clade</taxon>
        <taxon>Trifolieae</taxon>
        <taxon>Medicago</taxon>
    </lineage>
</organism>
<dbReference type="AlphaFoldDB" id="G7KTK6"/>
<evidence type="ECO:0000313" key="3">
    <source>
        <dbReference type="Proteomes" id="UP000002051"/>
    </source>
</evidence>
<gene>
    <name evidence="1" type="ordered locus">MTR_7g092160</name>
</gene>
<reference evidence="1 3" key="2">
    <citation type="journal article" date="2014" name="BMC Genomics">
        <title>An improved genome release (version Mt4.0) for the model legume Medicago truncatula.</title>
        <authorList>
            <person name="Tang H."/>
            <person name="Krishnakumar V."/>
            <person name="Bidwell S."/>
            <person name="Rosen B."/>
            <person name="Chan A."/>
            <person name="Zhou S."/>
            <person name="Gentzbittel L."/>
            <person name="Childs K.L."/>
            <person name="Yandell M."/>
            <person name="Gundlach H."/>
            <person name="Mayer K.F."/>
            <person name="Schwartz D.C."/>
            <person name="Town C.D."/>
        </authorList>
    </citation>
    <scope>GENOME REANNOTATION</scope>
    <source>
        <strain evidence="2 3">cv. Jemalong A17</strain>
    </source>
</reference>
<protein>
    <submittedName>
        <fullName evidence="1 2">Uncharacterized protein</fullName>
    </submittedName>
</protein>